<dbReference type="EMBL" id="SDEE01000068">
    <property type="protein sequence ID" value="RXW22537.1"/>
    <property type="molecule type" value="Genomic_DNA"/>
</dbReference>
<evidence type="ECO:0000313" key="1">
    <source>
        <dbReference type="EMBL" id="RXW22537.1"/>
    </source>
</evidence>
<comment type="caution">
    <text evidence="1">The sequence shown here is derived from an EMBL/GenBank/DDBJ whole genome shotgun (WGS) entry which is preliminary data.</text>
</comment>
<keyword evidence="2" id="KW-1185">Reference proteome</keyword>
<gene>
    <name evidence="1" type="ORF">EST38_g3319</name>
</gene>
<reference evidence="1 2" key="1">
    <citation type="submission" date="2019-01" db="EMBL/GenBank/DDBJ databases">
        <title>Draft genome sequence of Psathyrella aberdarensis IHI B618.</title>
        <authorList>
            <person name="Buettner E."/>
            <person name="Kellner H."/>
        </authorList>
    </citation>
    <scope>NUCLEOTIDE SEQUENCE [LARGE SCALE GENOMIC DNA]</scope>
    <source>
        <strain evidence="1 2">IHI B618</strain>
    </source>
</reference>
<sequence>MKTHKEVNVEDIVSTAARENWGRNLPGGTEILFRRHSRNTWLDYDVAWLFRRDFEQMTLANGGEGPTEVFWNRPVPLYDAVRGLLEAKRRASSPHTSTEADHCIAATLEETTREGKPLYARFLHRLARSQPLTFGLPPELTTDDPNVLQEVATLQLFSCDGGCNIPSEAKMMALEICIRLTHWMYAGTESRMQNPGASPDGPPQRLPIQWVVEMMEQPDNGITKEKMKDIRYQVRLIVQQFFKRAKTSHQLLAANGSMDTNVYLSRFLSSAAKILTMTRDLDGGTGDHWHDICTEIIECIQSGDSDLTSDYAFQAALMFCEAILTHSGSKVVVAESQSLRDFVQIICKHEASVGQRPREAVVHYDRARRLFMEKVQDPMLGIDTGIDPSILAKLAGGWSDSSLGHFSIQIDTDASSTISDFSQAAEISDNTRAVTS</sequence>
<dbReference type="Proteomes" id="UP000290288">
    <property type="component" value="Unassembled WGS sequence"/>
</dbReference>
<dbReference type="AlphaFoldDB" id="A0A4Q2DQR8"/>
<accession>A0A4Q2DQR8</accession>
<evidence type="ECO:0000313" key="2">
    <source>
        <dbReference type="Proteomes" id="UP000290288"/>
    </source>
</evidence>
<proteinExistence type="predicted"/>
<dbReference type="OrthoDB" id="10369168at2759"/>
<protein>
    <submittedName>
        <fullName evidence="1">Uncharacterized protein</fullName>
    </submittedName>
</protein>
<organism evidence="1 2">
    <name type="scientific">Candolleomyces aberdarensis</name>
    <dbReference type="NCBI Taxonomy" id="2316362"/>
    <lineage>
        <taxon>Eukaryota</taxon>
        <taxon>Fungi</taxon>
        <taxon>Dikarya</taxon>
        <taxon>Basidiomycota</taxon>
        <taxon>Agaricomycotina</taxon>
        <taxon>Agaricomycetes</taxon>
        <taxon>Agaricomycetidae</taxon>
        <taxon>Agaricales</taxon>
        <taxon>Agaricineae</taxon>
        <taxon>Psathyrellaceae</taxon>
        <taxon>Candolleomyces</taxon>
    </lineage>
</organism>
<name>A0A4Q2DQR8_9AGAR</name>